<dbReference type="PANTHER" id="PTHR43861:SF1">
    <property type="entry name" value="TRANS-ACONITATE 2-METHYLTRANSFERASE"/>
    <property type="match status" value="1"/>
</dbReference>
<dbReference type="RefSeq" id="WP_340273015.1">
    <property type="nucleotide sequence ID" value="NZ_JBAKIA010000002.1"/>
</dbReference>
<feature type="domain" description="Methyltransferase" evidence="1">
    <location>
        <begin position="44"/>
        <end position="166"/>
    </location>
</feature>
<keyword evidence="2" id="KW-0808">Transferase</keyword>
<dbReference type="InterPro" id="IPR025714">
    <property type="entry name" value="Methyltranfer_dom"/>
</dbReference>
<dbReference type="CDD" id="cd02440">
    <property type="entry name" value="AdoMet_MTases"/>
    <property type="match status" value="1"/>
</dbReference>
<dbReference type="EC" id="2.1.-.-" evidence="2"/>
<dbReference type="Proteomes" id="UP001385499">
    <property type="component" value="Unassembled WGS sequence"/>
</dbReference>
<name>A0ABU8TH12_9HYPH</name>
<evidence type="ECO:0000313" key="2">
    <source>
        <dbReference type="EMBL" id="MEJ8473435.1"/>
    </source>
</evidence>
<comment type="caution">
    <text evidence="2">The sequence shown here is derived from an EMBL/GenBank/DDBJ whole genome shotgun (WGS) entry which is preliminary data.</text>
</comment>
<organism evidence="2 3">
    <name type="scientific">Roseibium algae</name>
    <dbReference type="NCBI Taxonomy" id="3123038"/>
    <lineage>
        <taxon>Bacteria</taxon>
        <taxon>Pseudomonadati</taxon>
        <taxon>Pseudomonadota</taxon>
        <taxon>Alphaproteobacteria</taxon>
        <taxon>Hyphomicrobiales</taxon>
        <taxon>Stappiaceae</taxon>
        <taxon>Roseibium</taxon>
    </lineage>
</organism>
<dbReference type="GO" id="GO:0032259">
    <property type="term" value="P:methylation"/>
    <property type="evidence" value="ECO:0007669"/>
    <property type="project" value="UniProtKB-KW"/>
</dbReference>
<sequence length="227" mass="25169">MAATAETAQLMDAVYRNQRHIYDLTRKYYLLGRDLLIERLAPPSGAHVLELGCGTGRNLISAAQRHPDARYYGIDISDHMLETARRNIEKAGLADRILVSQGDASDPAAADVFGALSFDRIIYSYTLSMIPVWREALNAGVSRLASGGRISVVDFGQQDALPRIFRTLLFAWLRSFHVSPRAEMETVLRSLAEQTGYSLSFTSLYRGYALYAEIGSDPAELYSPATK</sequence>
<protein>
    <submittedName>
        <fullName evidence="2">Class I SAM-dependent methyltransferase</fullName>
        <ecNumber evidence="2">2.1.-.-</ecNumber>
    </submittedName>
</protein>
<dbReference type="Pfam" id="PF13847">
    <property type="entry name" value="Methyltransf_31"/>
    <property type="match status" value="1"/>
</dbReference>
<keyword evidence="3" id="KW-1185">Reference proteome</keyword>
<gene>
    <name evidence="2" type="ORF">V6575_05000</name>
</gene>
<proteinExistence type="predicted"/>
<dbReference type="Gene3D" id="3.40.50.150">
    <property type="entry name" value="Vaccinia Virus protein VP39"/>
    <property type="match status" value="1"/>
</dbReference>
<dbReference type="EMBL" id="JBAKIA010000002">
    <property type="protein sequence ID" value="MEJ8473435.1"/>
    <property type="molecule type" value="Genomic_DNA"/>
</dbReference>
<evidence type="ECO:0000259" key="1">
    <source>
        <dbReference type="Pfam" id="PF13847"/>
    </source>
</evidence>
<accession>A0ABU8TH12</accession>
<dbReference type="SUPFAM" id="SSF53335">
    <property type="entry name" value="S-adenosyl-L-methionine-dependent methyltransferases"/>
    <property type="match status" value="1"/>
</dbReference>
<dbReference type="GO" id="GO:0008168">
    <property type="term" value="F:methyltransferase activity"/>
    <property type="evidence" value="ECO:0007669"/>
    <property type="project" value="UniProtKB-KW"/>
</dbReference>
<evidence type="ECO:0000313" key="3">
    <source>
        <dbReference type="Proteomes" id="UP001385499"/>
    </source>
</evidence>
<dbReference type="InterPro" id="IPR029063">
    <property type="entry name" value="SAM-dependent_MTases_sf"/>
</dbReference>
<keyword evidence="2" id="KW-0489">Methyltransferase</keyword>
<reference evidence="2 3" key="1">
    <citation type="submission" date="2024-02" db="EMBL/GenBank/DDBJ databases">
        <title>Roseibium algae sp. nov., isolated from marine alga (Grateloupia sp.), showing potential in myo-inositol conversion.</title>
        <authorList>
            <person name="Wang Y."/>
        </authorList>
    </citation>
    <scope>NUCLEOTIDE SEQUENCE [LARGE SCALE GENOMIC DNA]</scope>
    <source>
        <strain evidence="2 3">H3510</strain>
    </source>
</reference>
<dbReference type="PANTHER" id="PTHR43861">
    <property type="entry name" value="TRANS-ACONITATE 2-METHYLTRANSFERASE-RELATED"/>
    <property type="match status" value="1"/>
</dbReference>